<dbReference type="EMBL" id="KZ305022">
    <property type="protein sequence ID" value="PIA57996.1"/>
    <property type="molecule type" value="Genomic_DNA"/>
</dbReference>
<protein>
    <submittedName>
        <fullName evidence="3">Uncharacterized protein</fullName>
    </submittedName>
</protein>
<evidence type="ECO:0000313" key="4">
    <source>
        <dbReference type="Proteomes" id="UP000230069"/>
    </source>
</evidence>
<feature type="region of interest" description="Disordered" evidence="2">
    <location>
        <begin position="212"/>
        <end position="240"/>
    </location>
</feature>
<feature type="coiled-coil region" evidence="1">
    <location>
        <begin position="60"/>
        <end position="138"/>
    </location>
</feature>
<evidence type="ECO:0000256" key="2">
    <source>
        <dbReference type="SAM" id="MobiDB-lite"/>
    </source>
</evidence>
<dbReference type="InParanoid" id="A0A2G5EQH2"/>
<reference evidence="3 4" key="1">
    <citation type="submission" date="2017-09" db="EMBL/GenBank/DDBJ databases">
        <title>WGS assembly of Aquilegia coerulea Goldsmith.</title>
        <authorList>
            <person name="Hodges S."/>
            <person name="Kramer E."/>
            <person name="Nordborg M."/>
            <person name="Tomkins J."/>
            <person name="Borevitz J."/>
            <person name="Derieg N."/>
            <person name="Yan J."/>
            <person name="Mihaltcheva S."/>
            <person name="Hayes R.D."/>
            <person name="Rokhsar D."/>
        </authorList>
    </citation>
    <scope>NUCLEOTIDE SEQUENCE [LARGE SCALE GENOMIC DNA]</scope>
    <source>
        <strain evidence="4">cv. Goldsmith</strain>
    </source>
</reference>
<keyword evidence="1" id="KW-0175">Coiled coil</keyword>
<accession>A0A2G5EQH2</accession>
<proteinExistence type="predicted"/>
<sequence>MNNGEVALALMRGSVMLLDKEAVGKLDHREAHAGYFQSIVSACAHALRAAELTSAVYVDHKKLLSERNKLVTANNELQARNRELENRGDSKVLAKVKARANQAELEYLNEISSLKLDVENLEKAKVESDTKLKGLEVKLAGQVTGHTNEVLGMSATILSLEDSVKEKDTAMVKLKEDHQAELNKLMVAAQAEIQKKVRELVPVKVAEIVEKRKKARSMKSSSTETGAGTDLTSPTPSSLP</sequence>
<gene>
    <name evidence="3" type="ORF">AQUCO_00500135v1</name>
</gene>
<keyword evidence="4" id="KW-1185">Reference proteome</keyword>
<dbReference type="Proteomes" id="UP000230069">
    <property type="component" value="Unassembled WGS sequence"/>
</dbReference>
<name>A0A2G5EQH2_AQUCA</name>
<feature type="compositionally biased region" description="Polar residues" evidence="2">
    <location>
        <begin position="223"/>
        <end position="240"/>
    </location>
</feature>
<organism evidence="3 4">
    <name type="scientific">Aquilegia coerulea</name>
    <name type="common">Rocky mountain columbine</name>
    <dbReference type="NCBI Taxonomy" id="218851"/>
    <lineage>
        <taxon>Eukaryota</taxon>
        <taxon>Viridiplantae</taxon>
        <taxon>Streptophyta</taxon>
        <taxon>Embryophyta</taxon>
        <taxon>Tracheophyta</taxon>
        <taxon>Spermatophyta</taxon>
        <taxon>Magnoliopsida</taxon>
        <taxon>Ranunculales</taxon>
        <taxon>Ranunculaceae</taxon>
        <taxon>Thalictroideae</taxon>
        <taxon>Aquilegia</taxon>
    </lineage>
</organism>
<evidence type="ECO:0000313" key="3">
    <source>
        <dbReference type="EMBL" id="PIA57996.1"/>
    </source>
</evidence>
<evidence type="ECO:0000256" key="1">
    <source>
        <dbReference type="SAM" id="Coils"/>
    </source>
</evidence>
<dbReference type="AlphaFoldDB" id="A0A2G5EQH2"/>